<dbReference type="OrthoDB" id="9794400at2"/>
<dbReference type="GO" id="GO:0006396">
    <property type="term" value="P:RNA processing"/>
    <property type="evidence" value="ECO:0007669"/>
    <property type="project" value="InterPro"/>
</dbReference>
<feature type="domain" description="RNA 2-O ribose methyltransferase substrate binding" evidence="4">
    <location>
        <begin position="7"/>
        <end position="82"/>
    </location>
</feature>
<proteinExistence type="inferred from homology"/>
<comment type="caution">
    <text evidence="5">The sequence shown here is derived from an EMBL/GenBank/DDBJ whole genome shotgun (WGS) entry which is preliminary data.</text>
</comment>
<evidence type="ECO:0000256" key="3">
    <source>
        <dbReference type="ARBA" id="ARBA00022679"/>
    </source>
</evidence>
<dbReference type="InterPro" id="IPR029026">
    <property type="entry name" value="tRNA_m1G_MTases_N"/>
</dbReference>
<dbReference type="PANTHER" id="PTHR46429:SF1">
    <property type="entry name" value="23S RRNA (GUANOSINE-2'-O-)-METHYLTRANSFERASE RLMB"/>
    <property type="match status" value="1"/>
</dbReference>
<dbReference type="NCBIfam" id="TIGR00186">
    <property type="entry name" value="rRNA_methyl_3"/>
    <property type="match status" value="1"/>
</dbReference>
<dbReference type="GO" id="GO:0008173">
    <property type="term" value="F:RNA methyltransferase activity"/>
    <property type="evidence" value="ECO:0007669"/>
    <property type="project" value="InterPro"/>
</dbReference>
<evidence type="ECO:0000259" key="4">
    <source>
        <dbReference type="SMART" id="SM00967"/>
    </source>
</evidence>
<dbReference type="AlphaFoldDB" id="A0A3M7TLT5"/>
<dbReference type="FunFam" id="3.40.1280.10:FF:000008">
    <property type="entry name" value="Group 3 RNA methyltransferase TrmH"/>
    <property type="match status" value="1"/>
</dbReference>
<dbReference type="GO" id="GO:0003723">
    <property type="term" value="F:RNA binding"/>
    <property type="evidence" value="ECO:0007669"/>
    <property type="project" value="InterPro"/>
</dbReference>
<dbReference type="CDD" id="cd18103">
    <property type="entry name" value="SpoU-like_RlmB"/>
    <property type="match status" value="1"/>
</dbReference>
<dbReference type="Proteomes" id="UP000278746">
    <property type="component" value="Unassembled WGS sequence"/>
</dbReference>
<dbReference type="SUPFAM" id="SSF75217">
    <property type="entry name" value="alpha/beta knot"/>
    <property type="match status" value="1"/>
</dbReference>
<name>A0A3M7TLT5_9BACI</name>
<dbReference type="EMBL" id="RHIB01000004">
    <property type="protein sequence ID" value="RNA66150.1"/>
    <property type="molecule type" value="Genomic_DNA"/>
</dbReference>
<protein>
    <submittedName>
        <fullName evidence="5">23S rRNA (Guanosine(2251)-2'-O)-methyltransferase RlmB</fullName>
    </submittedName>
</protein>
<comment type="similarity">
    <text evidence="1">Belongs to the class IV-like SAM-binding methyltransferase superfamily. RNA methyltransferase TrmH family.</text>
</comment>
<evidence type="ECO:0000313" key="6">
    <source>
        <dbReference type="Proteomes" id="UP000278746"/>
    </source>
</evidence>
<dbReference type="SMART" id="SM00967">
    <property type="entry name" value="SpoU_sub_bind"/>
    <property type="match status" value="1"/>
</dbReference>
<dbReference type="InterPro" id="IPR029028">
    <property type="entry name" value="Alpha/beta_knot_MTases"/>
</dbReference>
<organism evidence="5 6">
    <name type="scientific">Alteribacter keqinensis</name>
    <dbReference type="NCBI Taxonomy" id="2483800"/>
    <lineage>
        <taxon>Bacteria</taxon>
        <taxon>Bacillati</taxon>
        <taxon>Bacillota</taxon>
        <taxon>Bacilli</taxon>
        <taxon>Bacillales</taxon>
        <taxon>Bacillaceae</taxon>
        <taxon>Alteribacter</taxon>
    </lineage>
</organism>
<keyword evidence="3 5" id="KW-0808">Transferase</keyword>
<dbReference type="SUPFAM" id="SSF55315">
    <property type="entry name" value="L30e-like"/>
    <property type="match status" value="1"/>
</dbReference>
<dbReference type="PANTHER" id="PTHR46429">
    <property type="entry name" value="23S RRNA (GUANOSINE-2'-O-)-METHYLTRANSFERASE RLMB"/>
    <property type="match status" value="1"/>
</dbReference>
<accession>A0A3M7TLT5</accession>
<sequence>MSEKHDMIAGKNPVIEALKSPRPIHKIWIAEGSQKGQMGKVMDLAKSRKVNVQFVPKKKIDQMADTAQHQGVIAQVAAYEYQDMDDLFAAAEKSGEPPFFLLLDELEDPHNLGSILRTADAAGAHGVIVPKRRSAGLTATVAKASTGAIEHIPVVRVTNLARTMDELKDRGLWFVGTDAAGNEDYRETDFDMPVGLVIGSEGKGMSRLVKEKCDFLVQIPMAGHVTSLNASVAAALLMYEVYRRRHPKGQA</sequence>
<dbReference type="RefSeq" id="WP_122901484.1">
    <property type="nucleotide sequence ID" value="NZ_RHIB01000004.1"/>
</dbReference>
<dbReference type="GO" id="GO:0005829">
    <property type="term" value="C:cytosol"/>
    <property type="evidence" value="ECO:0007669"/>
    <property type="project" value="TreeGrafter"/>
</dbReference>
<dbReference type="Pfam" id="PF00588">
    <property type="entry name" value="SpoU_methylase"/>
    <property type="match status" value="1"/>
</dbReference>
<dbReference type="Gene3D" id="3.30.1330.30">
    <property type="match status" value="1"/>
</dbReference>
<dbReference type="InterPro" id="IPR013123">
    <property type="entry name" value="SpoU_subst-bd"/>
</dbReference>
<dbReference type="InterPro" id="IPR029064">
    <property type="entry name" value="Ribosomal_eL30-like_sf"/>
</dbReference>
<dbReference type="Gene3D" id="3.40.1280.10">
    <property type="match status" value="1"/>
</dbReference>
<dbReference type="InterPro" id="IPR001537">
    <property type="entry name" value="SpoU_MeTrfase"/>
</dbReference>
<dbReference type="GO" id="GO:0032259">
    <property type="term" value="P:methylation"/>
    <property type="evidence" value="ECO:0007669"/>
    <property type="project" value="UniProtKB-KW"/>
</dbReference>
<reference evidence="5 6" key="1">
    <citation type="submission" date="2018-10" db="EMBL/GenBank/DDBJ databases">
        <title>Bacillus Keqinensis sp. nov., a moderately halophilic bacterium isolated from a saline-alkaline lake.</title>
        <authorList>
            <person name="Wang H."/>
        </authorList>
    </citation>
    <scope>NUCLEOTIDE SEQUENCE [LARGE SCALE GENOMIC DNA]</scope>
    <source>
        <strain evidence="5 6">KQ-3</strain>
    </source>
</reference>
<keyword evidence="6" id="KW-1185">Reference proteome</keyword>
<gene>
    <name evidence="5" type="primary">rlmB</name>
    <name evidence="5" type="ORF">EBO34_18635</name>
</gene>
<evidence type="ECO:0000256" key="2">
    <source>
        <dbReference type="ARBA" id="ARBA00022603"/>
    </source>
</evidence>
<dbReference type="InterPro" id="IPR004441">
    <property type="entry name" value="rRNA_MeTrfase_TrmH"/>
</dbReference>
<dbReference type="Pfam" id="PF08032">
    <property type="entry name" value="SpoU_sub_bind"/>
    <property type="match status" value="1"/>
</dbReference>
<keyword evidence="2 5" id="KW-0489">Methyltransferase</keyword>
<evidence type="ECO:0000256" key="1">
    <source>
        <dbReference type="ARBA" id="ARBA00007228"/>
    </source>
</evidence>
<evidence type="ECO:0000313" key="5">
    <source>
        <dbReference type="EMBL" id="RNA66150.1"/>
    </source>
</evidence>